<evidence type="ECO:0000256" key="4">
    <source>
        <dbReference type="ARBA" id="ARBA00023212"/>
    </source>
</evidence>
<sequence length="977" mass="106784">MVKDPHGDFLKRGADPVPRHLQLSEVDEVQVPDFMKRVQQEVLRTGQQLRVLQDLPESRSFCKQLDLLACAQQNESVGLQVEGQEAQWGGLGVALSSDQAQSPSFLLLHRTAEGLLHTQEEQLWLAAQCQAASDRLLSGLAERRAVRLRESNAERRALLEQAARRQEELDAQEQAAAALDRRQKQALLREQLEAAERAAEAKQAMRRIKLEQERAELEAAAQADMERVATEASKMQATVLAHIAALEHRERRLVWRADRLQLAPVASPQHQQGWESPKTAAEAMGKRIAGGGMGLGHRRRMALALEDAEAQLAIDEMREAGTEAPAVTTPSMLLESEEWAWAKGLDNGEWTVSTRDAGREKAVMDAPHPGTSSPEPHSSEVAGRASSSEVAGRASSSEVAGEGSSSRVAGEVSRSEAAGETSRSEAAGETSRLEAAGETHRGAEPDKSPQCDNLEGLDNGEEEEAARLGSVHAHDSVGTEESTDSLKAQEAHKASPAEDAGKLGSAELLGSTSLTRISEAAGEPQPATRDAGSEHSVEAPQSIAAEAAGAEGSAAADREVAARATDQLALPTTVNAESLLSSSAHSSETVAATQPEMLTRDAPLAVLVEQCMAVPVRAQYALVSACAREVLERELGLDAHYEALRTFFFMQAGDFADEFALQLAERARSAAAGLPISGTTSVLYMLNSALKTPSVSAEPLGRNLRVRVAAVAGLKGSAGLLAMRAASSEHVIQCMDTIRLTYEVEWPMTLVLSPEALERYSNVFCYLLRLRHTAGALREVFTQLQEMSKVLHEQEAAQRRATGEARAPPSTHPGEEVITSAQSRLRRMLLVAMEMRHFHSIINNYLAVELLEGAWVKFKHALQHDVKDLHDLRAAHDRYTQDAAHRAMLEGDRKDLRALIDQALQAILDFRRQLRSCIAPDYLANNKAFEQLLRTRMSFRERTKFLYLMLQRVAMRGQLTGFFVQFNFNSYYEQMDA</sequence>
<protein>
    <recommendedName>
        <fullName evidence="5">Gamma-tubulin complex component</fullName>
    </recommendedName>
</protein>
<dbReference type="GO" id="GO:0000930">
    <property type="term" value="C:gamma-tubulin complex"/>
    <property type="evidence" value="ECO:0007669"/>
    <property type="project" value="TreeGrafter"/>
</dbReference>
<feature type="region of interest" description="Disordered" evidence="7">
    <location>
        <begin position="359"/>
        <end position="504"/>
    </location>
</feature>
<reference evidence="9 10" key="1">
    <citation type="journal article" date="2015" name="Genome Biol. Evol.">
        <title>Comparative Genomics of a Bacterivorous Green Alga Reveals Evolutionary Causalities and Consequences of Phago-Mixotrophic Mode of Nutrition.</title>
        <authorList>
            <person name="Burns J.A."/>
            <person name="Paasch A."/>
            <person name="Narechania A."/>
            <person name="Kim E."/>
        </authorList>
    </citation>
    <scope>NUCLEOTIDE SEQUENCE [LARGE SCALE GENOMIC DNA]</scope>
    <source>
        <strain evidence="9 10">PLY_AMNH</strain>
    </source>
</reference>
<keyword evidence="3 5" id="KW-0493">Microtubule</keyword>
<evidence type="ECO:0000256" key="1">
    <source>
        <dbReference type="ARBA" id="ARBA00010337"/>
    </source>
</evidence>
<dbReference type="AlphaFoldDB" id="A0AAE0LAL7"/>
<dbReference type="InterPro" id="IPR042241">
    <property type="entry name" value="GCP_C_sf"/>
</dbReference>
<dbReference type="Proteomes" id="UP001190700">
    <property type="component" value="Unassembled WGS sequence"/>
</dbReference>
<dbReference type="Gene3D" id="1.20.120.1900">
    <property type="entry name" value="Gamma-tubulin complex, C-terminal domain"/>
    <property type="match status" value="1"/>
</dbReference>
<evidence type="ECO:0000259" key="8">
    <source>
        <dbReference type="Pfam" id="PF04130"/>
    </source>
</evidence>
<feature type="compositionally biased region" description="Basic and acidic residues" evidence="7">
    <location>
        <begin position="794"/>
        <end position="803"/>
    </location>
</feature>
<gene>
    <name evidence="9" type="ORF">CYMTET_13854</name>
</gene>
<proteinExistence type="inferred from homology"/>
<evidence type="ECO:0000256" key="6">
    <source>
        <dbReference type="SAM" id="Coils"/>
    </source>
</evidence>
<feature type="domain" description="Gamma tubulin complex component C-terminal" evidence="8">
    <location>
        <begin position="637"/>
        <end position="972"/>
    </location>
</feature>
<dbReference type="InterPro" id="IPR007259">
    <property type="entry name" value="GCP"/>
</dbReference>
<feature type="compositionally biased region" description="Basic and acidic residues" evidence="7">
    <location>
        <begin position="487"/>
        <end position="501"/>
    </location>
</feature>
<feature type="region of interest" description="Disordered" evidence="7">
    <location>
        <begin position="794"/>
        <end position="815"/>
    </location>
</feature>
<comment type="function">
    <text evidence="5">Component of the gamma-tubulin ring complex (gTuRC) which mediates microtubule nucleation.</text>
</comment>
<dbReference type="GO" id="GO:0031122">
    <property type="term" value="P:cytoplasmic microtubule organization"/>
    <property type="evidence" value="ECO:0007669"/>
    <property type="project" value="TreeGrafter"/>
</dbReference>
<dbReference type="GO" id="GO:0051321">
    <property type="term" value="P:meiotic cell cycle"/>
    <property type="evidence" value="ECO:0007669"/>
    <property type="project" value="TreeGrafter"/>
</dbReference>
<feature type="region of interest" description="Disordered" evidence="7">
    <location>
        <begin position="517"/>
        <end position="539"/>
    </location>
</feature>
<evidence type="ECO:0000313" key="9">
    <source>
        <dbReference type="EMBL" id="KAK3278193.1"/>
    </source>
</evidence>
<accession>A0AAE0LAL7</accession>
<dbReference type="GO" id="GO:0007020">
    <property type="term" value="P:microtubule nucleation"/>
    <property type="evidence" value="ECO:0007669"/>
    <property type="project" value="InterPro"/>
</dbReference>
<dbReference type="EMBL" id="LGRX02005565">
    <property type="protein sequence ID" value="KAK3278193.1"/>
    <property type="molecule type" value="Genomic_DNA"/>
</dbReference>
<evidence type="ECO:0000256" key="2">
    <source>
        <dbReference type="ARBA" id="ARBA00022490"/>
    </source>
</evidence>
<comment type="subcellular location">
    <subcellularLocation>
        <location evidence="5">Cytoplasm</location>
        <location evidence="5">Cytoskeleton</location>
        <location evidence="5">Microtubule organizing center</location>
    </subcellularLocation>
</comment>
<comment type="caution">
    <text evidence="9">The sequence shown here is derived from an EMBL/GenBank/DDBJ whole genome shotgun (WGS) entry which is preliminary data.</text>
</comment>
<feature type="compositionally biased region" description="Basic and acidic residues" evidence="7">
    <location>
        <begin position="431"/>
        <end position="449"/>
    </location>
</feature>
<evidence type="ECO:0000256" key="5">
    <source>
        <dbReference type="RuleBase" id="RU363050"/>
    </source>
</evidence>
<evidence type="ECO:0000256" key="3">
    <source>
        <dbReference type="ARBA" id="ARBA00022701"/>
    </source>
</evidence>
<dbReference type="GO" id="GO:0000922">
    <property type="term" value="C:spindle pole"/>
    <property type="evidence" value="ECO:0007669"/>
    <property type="project" value="InterPro"/>
</dbReference>
<feature type="compositionally biased region" description="Low complexity" evidence="7">
    <location>
        <begin position="379"/>
        <end position="408"/>
    </location>
</feature>
<comment type="similarity">
    <text evidence="1 5">Belongs to the TUBGCP family.</text>
</comment>
<evidence type="ECO:0000313" key="10">
    <source>
        <dbReference type="Proteomes" id="UP001190700"/>
    </source>
</evidence>
<dbReference type="PANTHER" id="PTHR19302">
    <property type="entry name" value="GAMMA TUBULIN COMPLEX PROTEIN"/>
    <property type="match status" value="1"/>
</dbReference>
<keyword evidence="2 5" id="KW-0963">Cytoplasm</keyword>
<dbReference type="GO" id="GO:0005874">
    <property type="term" value="C:microtubule"/>
    <property type="evidence" value="ECO:0007669"/>
    <property type="project" value="UniProtKB-KW"/>
</dbReference>
<keyword evidence="10" id="KW-1185">Reference proteome</keyword>
<organism evidence="9 10">
    <name type="scientific">Cymbomonas tetramitiformis</name>
    <dbReference type="NCBI Taxonomy" id="36881"/>
    <lineage>
        <taxon>Eukaryota</taxon>
        <taxon>Viridiplantae</taxon>
        <taxon>Chlorophyta</taxon>
        <taxon>Pyramimonadophyceae</taxon>
        <taxon>Pyramimonadales</taxon>
        <taxon>Pyramimonadaceae</taxon>
        <taxon>Cymbomonas</taxon>
    </lineage>
</organism>
<keyword evidence="4 5" id="KW-0206">Cytoskeleton</keyword>
<dbReference type="GO" id="GO:0000278">
    <property type="term" value="P:mitotic cell cycle"/>
    <property type="evidence" value="ECO:0007669"/>
    <property type="project" value="TreeGrafter"/>
</dbReference>
<dbReference type="InterPro" id="IPR040457">
    <property type="entry name" value="GCP_C"/>
</dbReference>
<keyword evidence="6" id="KW-0175">Coiled coil</keyword>
<dbReference type="GO" id="GO:0051225">
    <property type="term" value="P:spindle assembly"/>
    <property type="evidence" value="ECO:0007669"/>
    <property type="project" value="TreeGrafter"/>
</dbReference>
<evidence type="ECO:0000256" key="7">
    <source>
        <dbReference type="SAM" id="MobiDB-lite"/>
    </source>
</evidence>
<name>A0AAE0LAL7_9CHLO</name>
<dbReference type="GO" id="GO:0043015">
    <property type="term" value="F:gamma-tubulin binding"/>
    <property type="evidence" value="ECO:0007669"/>
    <property type="project" value="InterPro"/>
</dbReference>
<dbReference type="Pfam" id="PF04130">
    <property type="entry name" value="GCP_C_terminal"/>
    <property type="match status" value="1"/>
</dbReference>
<dbReference type="GO" id="GO:0051011">
    <property type="term" value="F:microtubule minus-end binding"/>
    <property type="evidence" value="ECO:0007669"/>
    <property type="project" value="TreeGrafter"/>
</dbReference>
<feature type="coiled-coil region" evidence="6">
    <location>
        <begin position="148"/>
        <end position="227"/>
    </location>
</feature>